<keyword evidence="2" id="KW-1185">Reference proteome</keyword>
<comment type="caution">
    <text evidence="1">The sequence shown here is derived from an EMBL/GenBank/DDBJ whole genome shotgun (WGS) entry which is preliminary data.</text>
</comment>
<sequence>MSLSTFVLTFLVAYGVRTYIWPLLKRTDVHRLPGPSSSIASWIWGHELLAFQHEAEEMYTAWARSFGPMFRIKAALFHSDIIVATDHAAVQYIFADTTNYVKSPAFRPPAANVLGRGLVWAEGEDHAKMRKILAPAFSQESVKQMASDIYECAEKMETKLTNYILSHSGDEAGLTVNIGDWTKIHLIRYNDDNSLDIIGRVAFGYDFKAISTTGYSEAVSEPVTDASLIRASWTKHTNMTLSPIAFVVPLIFRMFPAEWIAKLPLPPGVVRGVVRRLAGRILEREEEAGALNAGESVHIGKSKDIMSLLLNARRTARREHSLTDDQILDNISTFTMVGHETTAGSLNFTLLALARHPHIQTRLREEILAHGRDSSYDDLQKLTYLDAVVKEGLRLYPASPQTERVALKDDVIPLTKPIRGKDGRMIRALKVSKGQVLHIPFTVMQTNPQVWGPDAGSFNPSRWIEKDGLPAPNELPHGWSGLVTFCDGPRNCIGWRLAVFEFKVILASLIRSFEFHDTSAVIHQKIAPTLQPVTDGKGGLLPLHVTLA</sequence>
<accession>A0ACB7IUE2</accession>
<dbReference type="EMBL" id="WQMT02000006">
    <property type="protein sequence ID" value="KAG9221887.1"/>
    <property type="molecule type" value="Genomic_DNA"/>
</dbReference>
<gene>
    <name evidence="1" type="ORF">CCMSSC00406_0005712</name>
</gene>
<evidence type="ECO:0000313" key="1">
    <source>
        <dbReference type="EMBL" id="KAG9221887.1"/>
    </source>
</evidence>
<organism evidence="1 2">
    <name type="scientific">Pleurotus cornucopiae</name>
    <name type="common">Cornucopia mushroom</name>
    <dbReference type="NCBI Taxonomy" id="5321"/>
    <lineage>
        <taxon>Eukaryota</taxon>
        <taxon>Fungi</taxon>
        <taxon>Dikarya</taxon>
        <taxon>Basidiomycota</taxon>
        <taxon>Agaricomycotina</taxon>
        <taxon>Agaricomycetes</taxon>
        <taxon>Agaricomycetidae</taxon>
        <taxon>Agaricales</taxon>
        <taxon>Pleurotineae</taxon>
        <taxon>Pleurotaceae</taxon>
        <taxon>Pleurotus</taxon>
    </lineage>
</organism>
<dbReference type="Proteomes" id="UP000824881">
    <property type="component" value="Unassembled WGS sequence"/>
</dbReference>
<evidence type="ECO:0000313" key="2">
    <source>
        <dbReference type="Proteomes" id="UP000824881"/>
    </source>
</evidence>
<protein>
    <submittedName>
        <fullName evidence="1">Uncharacterized protein</fullName>
    </submittedName>
</protein>
<reference evidence="1 2" key="1">
    <citation type="journal article" date="2021" name="Appl. Environ. Microbiol.">
        <title>Genetic linkage and physical mapping for an oyster mushroom Pleurotus cornucopiae and QTL analysis for the trait cap color.</title>
        <authorList>
            <person name="Zhang Y."/>
            <person name="Gao W."/>
            <person name="Sonnenberg A."/>
            <person name="Chen Q."/>
            <person name="Zhang J."/>
            <person name="Huang C."/>
        </authorList>
    </citation>
    <scope>NUCLEOTIDE SEQUENCE [LARGE SCALE GENOMIC DNA]</scope>
    <source>
        <strain evidence="1">CCMSSC00406</strain>
    </source>
</reference>
<proteinExistence type="predicted"/>
<name>A0ACB7IUE2_PLECO</name>